<evidence type="ECO:0000313" key="2">
    <source>
        <dbReference type="EMBL" id="WAV92103.1"/>
    </source>
</evidence>
<evidence type="ECO:0000313" key="4">
    <source>
        <dbReference type="Proteomes" id="UP001164794"/>
    </source>
</evidence>
<dbReference type="SUPFAM" id="SSF46785">
    <property type="entry name" value="Winged helix' DNA-binding domain"/>
    <property type="match status" value="1"/>
</dbReference>
<dbReference type="PROSITE" id="PS01332">
    <property type="entry name" value="HTH_RRF2_1"/>
    <property type="match status" value="1"/>
</dbReference>
<dbReference type="GO" id="GO:0003700">
    <property type="term" value="F:DNA-binding transcription factor activity"/>
    <property type="evidence" value="ECO:0007669"/>
    <property type="project" value="TreeGrafter"/>
</dbReference>
<dbReference type="EMBL" id="CP098248">
    <property type="protein sequence ID" value="WAV97902.1"/>
    <property type="molecule type" value="Genomic_DNA"/>
</dbReference>
<dbReference type="InterPro" id="IPR030489">
    <property type="entry name" value="TR_Rrf2-type_CS"/>
</dbReference>
<evidence type="ECO:0000256" key="1">
    <source>
        <dbReference type="ARBA" id="ARBA00023125"/>
    </source>
</evidence>
<sequence length="148" mass="16642">MKISTKGRYALRFMIDLVQHGGDSYTSLKDVIARQDISPKYLEQIATALGKAGLIQSVRGPQGGYRLSRAPEEYTIGDILRPIEGDFACVSCLENTPNLCPRYENCTAVHFWEGLHKVILDYLNSTTLKELAERHQTEPCTDAYDFVI</sequence>
<dbReference type="GO" id="GO:0005829">
    <property type="term" value="C:cytosol"/>
    <property type="evidence" value="ECO:0007669"/>
    <property type="project" value="TreeGrafter"/>
</dbReference>
<dbReference type="PROSITE" id="PS51197">
    <property type="entry name" value="HTH_RRF2_2"/>
    <property type="match status" value="1"/>
</dbReference>
<accession>A0A9E9LQT4</accession>
<evidence type="ECO:0000313" key="3">
    <source>
        <dbReference type="EMBL" id="WAV97902.1"/>
    </source>
</evidence>
<keyword evidence="4" id="KW-1185">Reference proteome</keyword>
<protein>
    <submittedName>
        <fullName evidence="2">RrF2 family transcriptional regulator</fullName>
    </submittedName>
</protein>
<dbReference type="GO" id="GO:0003677">
    <property type="term" value="F:DNA binding"/>
    <property type="evidence" value="ECO:0007669"/>
    <property type="project" value="UniProtKB-KW"/>
</dbReference>
<dbReference type="AlphaFoldDB" id="A0A9E9LQT4"/>
<dbReference type="EMBL" id="CP098251">
    <property type="protein sequence ID" value="WAV92103.1"/>
    <property type="molecule type" value="Genomic_DNA"/>
</dbReference>
<dbReference type="InterPro" id="IPR000944">
    <property type="entry name" value="Tscrpt_reg_Rrf2"/>
</dbReference>
<reference evidence="2" key="2">
    <citation type="journal article" date="2022" name="Front. Microbiol.">
        <title>New perspectives on an old grouping: The genomic and phenotypic variability of Oxalobacter formigenes and the implications for calcium oxalate stone prevention.</title>
        <authorList>
            <person name="Chmiel J.A."/>
            <person name="Carr C."/>
            <person name="Stuivenberg G.A."/>
            <person name="Venema R."/>
            <person name="Chanyi R.M."/>
            <person name="Al K.F."/>
            <person name="Giguere D."/>
            <person name="Say H."/>
            <person name="Akouris P.P."/>
            <person name="Dominguez Romero S.A."/>
            <person name="Kwong A."/>
            <person name="Tai V."/>
            <person name="Koval S.F."/>
            <person name="Razvi H."/>
            <person name="Bjazevic J."/>
            <person name="Burton J.P."/>
        </authorList>
    </citation>
    <scope>NUCLEOTIDE SEQUENCE</scope>
    <source>
        <strain evidence="2">OxK</strain>
    </source>
</reference>
<dbReference type="InterPro" id="IPR036388">
    <property type="entry name" value="WH-like_DNA-bd_sf"/>
</dbReference>
<proteinExistence type="predicted"/>
<dbReference type="Pfam" id="PF02082">
    <property type="entry name" value="Rrf2"/>
    <property type="match status" value="1"/>
</dbReference>
<dbReference type="Proteomes" id="UP001164819">
    <property type="component" value="Chromosome"/>
</dbReference>
<dbReference type="PANTHER" id="PTHR33221">
    <property type="entry name" value="WINGED HELIX-TURN-HELIX TRANSCRIPTIONAL REGULATOR, RRF2 FAMILY"/>
    <property type="match status" value="1"/>
</dbReference>
<dbReference type="PANTHER" id="PTHR33221:SF5">
    <property type="entry name" value="HTH-TYPE TRANSCRIPTIONAL REGULATOR ISCR"/>
    <property type="match status" value="1"/>
</dbReference>
<dbReference type="RefSeq" id="WP_269265481.1">
    <property type="nucleotide sequence ID" value="NZ_CP098248.1"/>
</dbReference>
<dbReference type="Proteomes" id="UP001164794">
    <property type="component" value="Chromosome"/>
</dbReference>
<dbReference type="NCBIfam" id="TIGR00738">
    <property type="entry name" value="rrf2_super"/>
    <property type="match status" value="1"/>
</dbReference>
<dbReference type="Gene3D" id="1.10.10.10">
    <property type="entry name" value="Winged helix-like DNA-binding domain superfamily/Winged helix DNA-binding domain"/>
    <property type="match status" value="1"/>
</dbReference>
<gene>
    <name evidence="3" type="ORF">NB645_04025</name>
    <name evidence="2" type="ORF">NB646_05140</name>
</gene>
<reference evidence="3" key="1">
    <citation type="journal article" date="2022" name="Front. Microbiol.">
        <title>New perspectives on an old grouping: The genomic and phenotypic variability of Oxalobacter formigenes and the implications for calcium oxalate stone prevention.</title>
        <authorList>
            <person name="Chmiel J.A."/>
            <person name="Carr C."/>
            <person name="Stuivenberg G.A."/>
            <person name="Venema R."/>
            <person name="Chanyi R.M."/>
            <person name="Al K.F."/>
            <person name="Giguere D."/>
            <person name="Say H."/>
            <person name="Akouris P.P."/>
            <person name="Dominguez Romero S.A."/>
            <person name="Kwong A."/>
            <person name="Tai V."/>
            <person name="Koval S.F."/>
            <person name="Razvi H."/>
            <person name="Bjazevic J."/>
            <person name="Burton J.P."/>
        </authorList>
    </citation>
    <scope>NUCLEOTIDE SEQUENCE</scope>
    <source>
        <strain evidence="3">HOxNP-1</strain>
    </source>
</reference>
<organism evidence="2">
    <name type="scientific">Oxalobacter aliiformigenes</name>
    <dbReference type="NCBI Taxonomy" id="2946593"/>
    <lineage>
        <taxon>Bacteria</taxon>
        <taxon>Pseudomonadati</taxon>
        <taxon>Pseudomonadota</taxon>
        <taxon>Betaproteobacteria</taxon>
        <taxon>Burkholderiales</taxon>
        <taxon>Oxalobacteraceae</taxon>
        <taxon>Oxalobacter</taxon>
    </lineage>
</organism>
<name>A0A9E9LQT4_9BURK</name>
<keyword evidence="1" id="KW-0238">DNA-binding</keyword>
<dbReference type="InterPro" id="IPR036390">
    <property type="entry name" value="WH_DNA-bd_sf"/>
</dbReference>